<gene>
    <name evidence="2" type="ORF">GCM10010468_34760</name>
</gene>
<accession>A0ABP6Q9S0</accession>
<feature type="compositionally biased region" description="Basic and acidic residues" evidence="1">
    <location>
        <begin position="270"/>
        <end position="285"/>
    </location>
</feature>
<evidence type="ECO:0000313" key="3">
    <source>
        <dbReference type="Proteomes" id="UP001501237"/>
    </source>
</evidence>
<proteinExistence type="predicted"/>
<evidence type="ECO:0000256" key="1">
    <source>
        <dbReference type="SAM" id="MobiDB-lite"/>
    </source>
</evidence>
<dbReference type="RefSeq" id="WP_344829216.1">
    <property type="nucleotide sequence ID" value="NZ_BAAAUV010000007.1"/>
</dbReference>
<protein>
    <submittedName>
        <fullName evidence="2">Uncharacterized protein</fullName>
    </submittedName>
</protein>
<feature type="region of interest" description="Disordered" evidence="1">
    <location>
        <begin position="242"/>
        <end position="294"/>
    </location>
</feature>
<evidence type="ECO:0000313" key="2">
    <source>
        <dbReference type="EMBL" id="GAA3214153.1"/>
    </source>
</evidence>
<sequence length="378" mass="43263">MSSYEYYEFVAVDQPLDARRRSELRALSTRARITSTSFVNEYHWGSFRGDPHKMMERYFDAHLYLANWGTRILILRLPRAALGLTIAQRYCGGHNVAAWASGDHVLLYLSSQEEEEYWDEDGEHRLGGIVGLRTEIASGDLRPLYLAWLLSVQSGEIDDDETEPPVPANLATLSAAQRSMADFLRLDDDLLAVAAEASPYLVSDEPTDAEYTTWIEPLPGGDKDALLLQTLRNPTAARAALQRRFHSDRRPQPTPDPSSRTAGQLLTAAENRDSERRKAEQEREARKQKRRERITAEAREQRLQALRQEGDLAWQRVETRIATKKPTEYDAAITLLHDLRELAERDQTIRAFRQRVDELRTAHQRKPSLMERLTKADL</sequence>
<keyword evidence="3" id="KW-1185">Reference proteome</keyword>
<dbReference type="EMBL" id="BAAAUV010000007">
    <property type="protein sequence ID" value="GAA3214153.1"/>
    <property type="molecule type" value="Genomic_DNA"/>
</dbReference>
<name>A0ABP6Q9S0_9ACTN</name>
<organism evidence="2 3">
    <name type="scientific">Actinocorallia longicatena</name>
    <dbReference type="NCBI Taxonomy" id="111803"/>
    <lineage>
        <taxon>Bacteria</taxon>
        <taxon>Bacillati</taxon>
        <taxon>Actinomycetota</taxon>
        <taxon>Actinomycetes</taxon>
        <taxon>Streptosporangiales</taxon>
        <taxon>Thermomonosporaceae</taxon>
        <taxon>Actinocorallia</taxon>
    </lineage>
</organism>
<comment type="caution">
    <text evidence="2">The sequence shown here is derived from an EMBL/GenBank/DDBJ whole genome shotgun (WGS) entry which is preliminary data.</text>
</comment>
<reference evidence="3" key="1">
    <citation type="journal article" date="2019" name="Int. J. Syst. Evol. Microbiol.">
        <title>The Global Catalogue of Microorganisms (GCM) 10K type strain sequencing project: providing services to taxonomists for standard genome sequencing and annotation.</title>
        <authorList>
            <consortium name="The Broad Institute Genomics Platform"/>
            <consortium name="The Broad Institute Genome Sequencing Center for Infectious Disease"/>
            <person name="Wu L."/>
            <person name="Ma J."/>
        </authorList>
    </citation>
    <scope>NUCLEOTIDE SEQUENCE [LARGE SCALE GENOMIC DNA]</scope>
    <source>
        <strain evidence="3">JCM 9377</strain>
    </source>
</reference>
<dbReference type="Proteomes" id="UP001501237">
    <property type="component" value="Unassembled WGS sequence"/>
</dbReference>